<dbReference type="AlphaFoldDB" id="A0A448XRX9"/>
<proteinExistence type="predicted"/>
<comment type="caution">
    <text evidence="1">The sequence shown here is derived from an EMBL/GenBank/DDBJ whole genome shotgun (WGS) entry which is preliminary data.</text>
</comment>
<dbReference type="Proteomes" id="UP000784294">
    <property type="component" value="Unassembled WGS sequence"/>
</dbReference>
<protein>
    <submittedName>
        <fullName evidence="1">Uncharacterized protein</fullName>
    </submittedName>
</protein>
<evidence type="ECO:0000313" key="2">
    <source>
        <dbReference type="Proteomes" id="UP000784294"/>
    </source>
</evidence>
<reference evidence="1" key="1">
    <citation type="submission" date="2018-11" db="EMBL/GenBank/DDBJ databases">
        <authorList>
            <consortium name="Pathogen Informatics"/>
        </authorList>
    </citation>
    <scope>NUCLEOTIDE SEQUENCE</scope>
</reference>
<keyword evidence="2" id="KW-1185">Reference proteome</keyword>
<name>A0A448XRX9_9PLAT</name>
<evidence type="ECO:0000313" key="1">
    <source>
        <dbReference type="EMBL" id="VEL43468.1"/>
    </source>
</evidence>
<accession>A0A448XRX9</accession>
<organism evidence="1 2">
    <name type="scientific">Protopolystoma xenopodis</name>
    <dbReference type="NCBI Taxonomy" id="117903"/>
    <lineage>
        <taxon>Eukaryota</taxon>
        <taxon>Metazoa</taxon>
        <taxon>Spiralia</taxon>
        <taxon>Lophotrochozoa</taxon>
        <taxon>Platyhelminthes</taxon>
        <taxon>Monogenea</taxon>
        <taxon>Polyopisthocotylea</taxon>
        <taxon>Polystomatidea</taxon>
        <taxon>Polystomatidae</taxon>
        <taxon>Protopolystoma</taxon>
    </lineage>
</organism>
<dbReference type="EMBL" id="CAAALY010281735">
    <property type="protein sequence ID" value="VEL43468.1"/>
    <property type="molecule type" value="Genomic_DNA"/>
</dbReference>
<gene>
    <name evidence="1" type="ORF">PXEA_LOCUS36908</name>
</gene>
<sequence>MRYTSESLRDAWARGAGPGLANAVLTLARARQFETQLQDAWRANESHCREGQWRRVDWADDWRRSGRYLRQMRVLNRSSETTPTFAEATRFTGRTIHINSRRHRFQGKYKPHRGTQGSPLLFKAPF</sequence>
<feature type="non-terminal residue" evidence="1">
    <location>
        <position position="126"/>
    </location>
</feature>